<evidence type="ECO:0000256" key="1">
    <source>
        <dbReference type="ARBA" id="ARBA00006217"/>
    </source>
</evidence>
<feature type="binding site" evidence="7">
    <location>
        <position position="148"/>
    </location>
    <ligand>
        <name>Zn(2+)</name>
        <dbReference type="ChEBI" id="CHEBI:29105"/>
    </ligand>
</feature>
<evidence type="ECO:0000256" key="8">
    <source>
        <dbReference type="RuleBase" id="RU003956"/>
    </source>
</evidence>
<evidence type="ECO:0000256" key="4">
    <source>
        <dbReference type="ARBA" id="ARBA00022833"/>
    </source>
</evidence>
<protein>
    <recommendedName>
        <fullName evidence="2 8">Carbonic anhydrase</fullName>
        <ecNumber evidence="2 8">4.2.1.1</ecNumber>
    </recommendedName>
    <alternativeName>
        <fullName evidence="8">Carbonate dehydratase</fullName>
    </alternativeName>
</protein>
<dbReference type="PANTHER" id="PTHR11002:SF76">
    <property type="entry name" value="CARBONIC ANHYDRASE"/>
    <property type="match status" value="1"/>
</dbReference>
<comment type="caution">
    <text evidence="9">The sequence shown here is derived from an EMBL/GenBank/DDBJ whole genome shotgun (WGS) entry which is preliminary data.</text>
</comment>
<comment type="similarity">
    <text evidence="1 8">Belongs to the beta-class carbonic anhydrase family.</text>
</comment>
<dbReference type="InterPro" id="IPR001765">
    <property type="entry name" value="Carbonic_anhydrase"/>
</dbReference>
<evidence type="ECO:0000256" key="7">
    <source>
        <dbReference type="PIRSR" id="PIRSR601765-1"/>
    </source>
</evidence>
<feature type="binding site" evidence="7">
    <location>
        <position position="91"/>
    </location>
    <ligand>
        <name>Zn(2+)</name>
        <dbReference type="ChEBI" id="CHEBI:29105"/>
    </ligand>
</feature>
<dbReference type="Pfam" id="PF00484">
    <property type="entry name" value="Pro_CA"/>
    <property type="match status" value="1"/>
</dbReference>
<evidence type="ECO:0000313" key="9">
    <source>
        <dbReference type="EMBL" id="TRM62593.1"/>
    </source>
</evidence>
<dbReference type="STRING" id="97359.A0A550CCR2"/>
<dbReference type="GO" id="GO:0008270">
    <property type="term" value="F:zinc ion binding"/>
    <property type="evidence" value="ECO:0007669"/>
    <property type="project" value="UniProtKB-UniRule"/>
</dbReference>
<dbReference type="InterPro" id="IPR036874">
    <property type="entry name" value="Carbonic_anhydrase_sf"/>
</dbReference>
<evidence type="ECO:0000256" key="6">
    <source>
        <dbReference type="ARBA" id="ARBA00048348"/>
    </source>
</evidence>
<keyword evidence="3 7" id="KW-0479">Metal-binding</keyword>
<dbReference type="OrthoDB" id="10248475at2759"/>
<dbReference type="GO" id="GO:0034599">
    <property type="term" value="P:cellular response to oxidative stress"/>
    <property type="evidence" value="ECO:0007669"/>
    <property type="project" value="TreeGrafter"/>
</dbReference>
<feature type="binding site" evidence="7">
    <location>
        <position position="145"/>
    </location>
    <ligand>
        <name>Zn(2+)</name>
        <dbReference type="ChEBI" id="CHEBI:29105"/>
    </ligand>
</feature>
<sequence>MITAARKGTAYCRVSPAASAVLYYKYPSLRSRRSSSHRLFSTTTMASFPPLARLLSANAQWAADVEQVEPDFFTECAKGQTPRVLWIGCADSRVPESVVTAARPGDIFVHRNIANQFHPDDISAHAVLTYAVNHLGVEHVVVVGHSECGGAVACLNASTQLLEDEDKPVVIDPALPEDAPLNRWLAPLTKMAASLKLSSAPRDEALDALVEENVKAQVVNIIQSQTIQDAWKNGRSPRGKEVWVHGWVFDLSVGKLKDLEISQGPKGAILDLHA</sequence>
<name>A0A550CCR2_9AGAR</name>
<accession>A0A550CCR2</accession>
<dbReference type="Gene3D" id="3.40.1050.10">
    <property type="entry name" value="Carbonic anhydrase"/>
    <property type="match status" value="1"/>
</dbReference>
<comment type="cofactor">
    <cofactor evidence="7">
        <name>Zn(2+)</name>
        <dbReference type="ChEBI" id="CHEBI:29105"/>
    </cofactor>
    <text evidence="7">Binds 1 zinc ion per subunit.</text>
</comment>
<reference evidence="9 10" key="1">
    <citation type="journal article" date="2019" name="New Phytol.">
        <title>Comparative genomics reveals unique wood-decay strategies and fruiting body development in the Schizophyllaceae.</title>
        <authorList>
            <person name="Almasi E."/>
            <person name="Sahu N."/>
            <person name="Krizsan K."/>
            <person name="Balint B."/>
            <person name="Kovacs G.M."/>
            <person name="Kiss B."/>
            <person name="Cseklye J."/>
            <person name="Drula E."/>
            <person name="Henrissat B."/>
            <person name="Nagy I."/>
            <person name="Chovatia M."/>
            <person name="Adam C."/>
            <person name="LaButti K."/>
            <person name="Lipzen A."/>
            <person name="Riley R."/>
            <person name="Grigoriev I.V."/>
            <person name="Nagy L.G."/>
        </authorList>
    </citation>
    <scope>NUCLEOTIDE SEQUENCE [LARGE SCALE GENOMIC DNA]</scope>
    <source>
        <strain evidence="9 10">NL-1724</strain>
    </source>
</reference>
<dbReference type="SUPFAM" id="SSF53056">
    <property type="entry name" value="beta-carbonic anhydrase, cab"/>
    <property type="match status" value="1"/>
</dbReference>
<dbReference type="GO" id="GO:0071244">
    <property type="term" value="P:cellular response to carbon dioxide"/>
    <property type="evidence" value="ECO:0007669"/>
    <property type="project" value="TreeGrafter"/>
</dbReference>
<dbReference type="EC" id="4.2.1.1" evidence="2 8"/>
<evidence type="ECO:0000313" key="10">
    <source>
        <dbReference type="Proteomes" id="UP000320762"/>
    </source>
</evidence>
<keyword evidence="4 7" id="KW-0862">Zinc</keyword>
<dbReference type="GO" id="GO:0004089">
    <property type="term" value="F:carbonate dehydratase activity"/>
    <property type="evidence" value="ECO:0007669"/>
    <property type="project" value="UniProtKB-UniRule"/>
</dbReference>
<proteinExistence type="inferred from homology"/>
<dbReference type="AlphaFoldDB" id="A0A550CCR2"/>
<dbReference type="Proteomes" id="UP000320762">
    <property type="component" value="Unassembled WGS sequence"/>
</dbReference>
<comment type="catalytic activity">
    <reaction evidence="6 8">
        <text>hydrogencarbonate + H(+) = CO2 + H2O</text>
        <dbReference type="Rhea" id="RHEA:10748"/>
        <dbReference type="ChEBI" id="CHEBI:15377"/>
        <dbReference type="ChEBI" id="CHEBI:15378"/>
        <dbReference type="ChEBI" id="CHEBI:16526"/>
        <dbReference type="ChEBI" id="CHEBI:17544"/>
        <dbReference type="EC" id="4.2.1.1"/>
    </reaction>
</comment>
<feature type="binding site" evidence="7">
    <location>
        <position position="89"/>
    </location>
    <ligand>
        <name>Zn(2+)</name>
        <dbReference type="ChEBI" id="CHEBI:29105"/>
    </ligand>
</feature>
<evidence type="ECO:0000256" key="5">
    <source>
        <dbReference type="ARBA" id="ARBA00023239"/>
    </source>
</evidence>
<keyword evidence="10" id="KW-1185">Reference proteome</keyword>
<dbReference type="PANTHER" id="PTHR11002">
    <property type="entry name" value="CARBONIC ANHYDRASE"/>
    <property type="match status" value="1"/>
</dbReference>
<evidence type="ECO:0000256" key="2">
    <source>
        <dbReference type="ARBA" id="ARBA00012925"/>
    </source>
</evidence>
<dbReference type="SMART" id="SM00947">
    <property type="entry name" value="Pro_CA"/>
    <property type="match status" value="1"/>
</dbReference>
<comment type="function">
    <text evidence="8">Reversible hydration of carbon dioxide.</text>
</comment>
<evidence type="ECO:0000256" key="3">
    <source>
        <dbReference type="ARBA" id="ARBA00022723"/>
    </source>
</evidence>
<dbReference type="EMBL" id="VDMD01000012">
    <property type="protein sequence ID" value="TRM62593.1"/>
    <property type="molecule type" value="Genomic_DNA"/>
</dbReference>
<organism evidence="9 10">
    <name type="scientific">Schizophyllum amplum</name>
    <dbReference type="NCBI Taxonomy" id="97359"/>
    <lineage>
        <taxon>Eukaryota</taxon>
        <taxon>Fungi</taxon>
        <taxon>Dikarya</taxon>
        <taxon>Basidiomycota</taxon>
        <taxon>Agaricomycotina</taxon>
        <taxon>Agaricomycetes</taxon>
        <taxon>Agaricomycetidae</taxon>
        <taxon>Agaricales</taxon>
        <taxon>Schizophyllaceae</taxon>
        <taxon>Schizophyllum</taxon>
    </lineage>
</organism>
<gene>
    <name evidence="9" type="ORF">BD626DRAFT_497870</name>
</gene>
<keyword evidence="5 8" id="KW-0456">Lyase</keyword>